<protein>
    <submittedName>
        <fullName evidence="6">DUF86 domain-containing protein</fullName>
    </submittedName>
</protein>
<keyword evidence="1" id="KW-0597">Phosphoprotein</keyword>
<keyword evidence="4" id="KW-0547">Nucleotide-binding</keyword>
<dbReference type="GO" id="GO:0000166">
    <property type="term" value="F:nucleotide binding"/>
    <property type="evidence" value="ECO:0007669"/>
    <property type="project" value="UniProtKB-KW"/>
</dbReference>
<gene>
    <name evidence="6" type="ORF">KTC_11790</name>
</gene>
<organism evidence="6">
    <name type="scientific">Thermosporothrix sp. COM3</name>
    <dbReference type="NCBI Taxonomy" id="2490863"/>
    <lineage>
        <taxon>Bacteria</taxon>
        <taxon>Bacillati</taxon>
        <taxon>Chloroflexota</taxon>
        <taxon>Ktedonobacteria</taxon>
        <taxon>Ktedonobacterales</taxon>
        <taxon>Thermosporotrichaceae</taxon>
        <taxon>Thermosporothrix</taxon>
    </lineage>
</organism>
<dbReference type="GO" id="GO:0004540">
    <property type="term" value="F:RNA nuclease activity"/>
    <property type="evidence" value="ECO:0007669"/>
    <property type="project" value="InterPro"/>
</dbReference>
<keyword evidence="5" id="KW-0378">Hydrolase</keyword>
<evidence type="ECO:0000256" key="3">
    <source>
        <dbReference type="ARBA" id="ARBA00022722"/>
    </source>
</evidence>
<name>A0A455SGF0_9CHLR</name>
<accession>A0A455SGF0</accession>
<evidence type="ECO:0000313" key="6">
    <source>
        <dbReference type="EMBL" id="BBH86428.1"/>
    </source>
</evidence>
<dbReference type="Pfam" id="PF01934">
    <property type="entry name" value="HepT-like"/>
    <property type="match status" value="1"/>
</dbReference>
<sequence>MRDTRERFQDMYEAILRSEKYAQQGRTAFEQNELIQTRIIHHLEIIGEAARAIPQNERASHPHIPWKQISGMRNILIHMYFGIDTDLVWNVVEHDLPRLNLTFAIEPLKKPEVVEASHQALSETAP</sequence>
<dbReference type="EMBL" id="AP019376">
    <property type="protein sequence ID" value="BBH86428.1"/>
    <property type="molecule type" value="Genomic_DNA"/>
</dbReference>
<dbReference type="GO" id="GO:0016787">
    <property type="term" value="F:hydrolase activity"/>
    <property type="evidence" value="ECO:0007669"/>
    <property type="project" value="UniProtKB-KW"/>
</dbReference>
<dbReference type="PANTHER" id="PTHR34139">
    <property type="entry name" value="UPF0331 PROTEIN MJ0127"/>
    <property type="match status" value="1"/>
</dbReference>
<evidence type="ECO:0000256" key="1">
    <source>
        <dbReference type="ARBA" id="ARBA00022553"/>
    </source>
</evidence>
<evidence type="ECO:0000256" key="2">
    <source>
        <dbReference type="ARBA" id="ARBA00022649"/>
    </source>
</evidence>
<reference evidence="6" key="1">
    <citation type="submission" date="2018-12" db="EMBL/GenBank/DDBJ databases">
        <title>Novel natural products biosynthetic potential of the class Ktedonobacteria.</title>
        <authorList>
            <person name="Zheng Y."/>
            <person name="Saitou A."/>
            <person name="Wang C.M."/>
            <person name="Toyoda A."/>
            <person name="Minakuchi Y."/>
            <person name="Sekiguchi Y."/>
            <person name="Ueda K."/>
            <person name="Takano H."/>
            <person name="Sakai Y."/>
            <person name="Yokota A."/>
            <person name="Yabe S."/>
        </authorList>
    </citation>
    <scope>NUCLEOTIDE SEQUENCE</scope>
    <source>
        <strain evidence="6">COM3</strain>
    </source>
</reference>
<dbReference type="InterPro" id="IPR051813">
    <property type="entry name" value="HepT_RNase_toxin"/>
</dbReference>
<dbReference type="InterPro" id="IPR008201">
    <property type="entry name" value="HepT-like"/>
</dbReference>
<dbReference type="PANTHER" id="PTHR34139:SF1">
    <property type="entry name" value="RNASE MJ1380-RELATED"/>
    <property type="match status" value="1"/>
</dbReference>
<dbReference type="AlphaFoldDB" id="A0A455SGF0"/>
<evidence type="ECO:0000256" key="4">
    <source>
        <dbReference type="ARBA" id="ARBA00022741"/>
    </source>
</evidence>
<keyword evidence="2" id="KW-1277">Toxin-antitoxin system</keyword>
<evidence type="ECO:0000256" key="5">
    <source>
        <dbReference type="ARBA" id="ARBA00022801"/>
    </source>
</evidence>
<keyword evidence="3" id="KW-0540">Nuclease</keyword>
<dbReference type="GO" id="GO:0110001">
    <property type="term" value="C:toxin-antitoxin complex"/>
    <property type="evidence" value="ECO:0007669"/>
    <property type="project" value="InterPro"/>
</dbReference>
<proteinExistence type="predicted"/>